<dbReference type="Proteomes" id="UP001501509">
    <property type="component" value="Unassembled WGS sequence"/>
</dbReference>
<dbReference type="Pfam" id="PF01510">
    <property type="entry name" value="Amidase_2"/>
    <property type="match status" value="1"/>
</dbReference>
<dbReference type="RefSeq" id="WP_344539728.1">
    <property type="nucleotide sequence ID" value="NZ_BAAATD010000002.1"/>
</dbReference>
<feature type="domain" description="N-acetylmuramoyl-L-alanine amidase" evidence="1">
    <location>
        <begin position="12"/>
        <end position="138"/>
    </location>
</feature>
<evidence type="ECO:0000313" key="3">
    <source>
        <dbReference type="Proteomes" id="UP001501509"/>
    </source>
</evidence>
<dbReference type="EMBL" id="BAAATD010000002">
    <property type="protein sequence ID" value="GAA2586624.1"/>
    <property type="molecule type" value="Genomic_DNA"/>
</dbReference>
<accession>A0ABN3PKR3</accession>
<organism evidence="2 3">
    <name type="scientific">Actinomadura fulvescens</name>
    <dbReference type="NCBI Taxonomy" id="46160"/>
    <lineage>
        <taxon>Bacteria</taxon>
        <taxon>Bacillati</taxon>
        <taxon>Actinomycetota</taxon>
        <taxon>Actinomycetes</taxon>
        <taxon>Streptosporangiales</taxon>
        <taxon>Thermomonosporaceae</taxon>
        <taxon>Actinomadura</taxon>
    </lineage>
</organism>
<dbReference type="Gene3D" id="3.40.80.10">
    <property type="entry name" value="Peptidoglycan recognition protein-like"/>
    <property type="match status" value="1"/>
</dbReference>
<dbReference type="InterPro" id="IPR002502">
    <property type="entry name" value="Amidase_domain"/>
</dbReference>
<comment type="caution">
    <text evidence="2">The sequence shown here is derived from an EMBL/GenBank/DDBJ whole genome shotgun (WGS) entry which is preliminary data.</text>
</comment>
<reference evidence="2 3" key="1">
    <citation type="journal article" date="2019" name="Int. J. Syst. Evol. Microbiol.">
        <title>The Global Catalogue of Microorganisms (GCM) 10K type strain sequencing project: providing services to taxonomists for standard genome sequencing and annotation.</title>
        <authorList>
            <consortium name="The Broad Institute Genomics Platform"/>
            <consortium name="The Broad Institute Genome Sequencing Center for Infectious Disease"/>
            <person name="Wu L."/>
            <person name="Ma J."/>
        </authorList>
    </citation>
    <scope>NUCLEOTIDE SEQUENCE [LARGE SCALE GENOMIC DNA]</scope>
    <source>
        <strain evidence="2 3">JCM 6833</strain>
    </source>
</reference>
<proteinExistence type="predicted"/>
<dbReference type="InterPro" id="IPR036505">
    <property type="entry name" value="Amidase/PGRP_sf"/>
</dbReference>
<keyword evidence="3" id="KW-1185">Reference proteome</keyword>
<evidence type="ECO:0000259" key="1">
    <source>
        <dbReference type="Pfam" id="PF01510"/>
    </source>
</evidence>
<sequence>MTHWDGIARKGYITLHHTATASSDTTNHTAPSDCSTIGYDFQVLADGTIYPGGRKFESPGCHGRSCNCNSTGIALTGCFGGCSGNTGNAYPTTAQECAVGYIWAHTGIPSGPGKIKPHRWCAFETPCDTPGTSTVCPGTNLTGNGGAASDYFNQAGIDMRNRLDAKRNQYAGCDACACT</sequence>
<gene>
    <name evidence="2" type="ORF">GCM10010411_19220</name>
</gene>
<name>A0ABN3PKR3_9ACTN</name>
<dbReference type="SUPFAM" id="SSF55846">
    <property type="entry name" value="N-acetylmuramoyl-L-alanine amidase-like"/>
    <property type="match status" value="1"/>
</dbReference>
<protein>
    <recommendedName>
        <fullName evidence="1">N-acetylmuramoyl-L-alanine amidase domain-containing protein</fullName>
    </recommendedName>
</protein>
<evidence type="ECO:0000313" key="2">
    <source>
        <dbReference type="EMBL" id="GAA2586624.1"/>
    </source>
</evidence>